<dbReference type="RefSeq" id="WP_392825901.1">
    <property type="nucleotide sequence ID" value="NZ_JBICYV010000035.1"/>
</dbReference>
<sequence length="166" mass="17843">MGTGVVDEATALAQAQASGEQVEVTGDRTEYSTTQANPDGSFTLTQSTTPQRVKEKDGGVMANILDAAGSYRTAEHFAESVVIPLAGFIQPEQLEGILTAWAENQECRAAAKMPEFAALFWTKAPQLHGLPAWAEFVKRVQGLAETDWYLYDELAACIRSSEAAAS</sequence>
<evidence type="ECO:0000256" key="1">
    <source>
        <dbReference type="SAM" id="MobiDB-lite"/>
    </source>
</evidence>
<feature type="region of interest" description="Disordered" evidence="1">
    <location>
        <begin position="1"/>
        <end position="51"/>
    </location>
</feature>
<proteinExistence type="predicted"/>
<gene>
    <name evidence="2" type="ORF">ACGFZB_41305</name>
</gene>
<organism evidence="2 3">
    <name type="scientific">Streptomyces cinerochromogenes</name>
    <dbReference type="NCBI Taxonomy" id="66422"/>
    <lineage>
        <taxon>Bacteria</taxon>
        <taxon>Bacillati</taxon>
        <taxon>Actinomycetota</taxon>
        <taxon>Actinomycetes</taxon>
        <taxon>Kitasatosporales</taxon>
        <taxon>Streptomycetaceae</taxon>
        <taxon>Streptomyces</taxon>
    </lineage>
</organism>
<accession>A0ABW7BHZ4</accession>
<dbReference type="EMBL" id="JBICYV010000035">
    <property type="protein sequence ID" value="MFG3016784.1"/>
    <property type="molecule type" value="Genomic_DNA"/>
</dbReference>
<keyword evidence="3" id="KW-1185">Reference proteome</keyword>
<protein>
    <submittedName>
        <fullName evidence="2">Uncharacterized protein</fullName>
    </submittedName>
</protein>
<evidence type="ECO:0000313" key="2">
    <source>
        <dbReference type="EMBL" id="MFG3016784.1"/>
    </source>
</evidence>
<feature type="compositionally biased region" description="Polar residues" evidence="1">
    <location>
        <begin position="31"/>
        <end position="51"/>
    </location>
</feature>
<name>A0ABW7BHZ4_9ACTN</name>
<comment type="caution">
    <text evidence="2">The sequence shown here is derived from an EMBL/GenBank/DDBJ whole genome shotgun (WGS) entry which is preliminary data.</text>
</comment>
<dbReference type="Proteomes" id="UP001604267">
    <property type="component" value="Unassembled WGS sequence"/>
</dbReference>
<reference evidence="2 3" key="1">
    <citation type="submission" date="2024-10" db="EMBL/GenBank/DDBJ databases">
        <title>The Natural Products Discovery Center: Release of the First 8490 Sequenced Strains for Exploring Actinobacteria Biosynthetic Diversity.</title>
        <authorList>
            <person name="Kalkreuter E."/>
            <person name="Kautsar S.A."/>
            <person name="Yang D."/>
            <person name="Bader C.D."/>
            <person name="Teijaro C.N."/>
            <person name="Fluegel L."/>
            <person name="Davis C.M."/>
            <person name="Simpson J.R."/>
            <person name="Lauterbach L."/>
            <person name="Steele A.D."/>
            <person name="Gui C."/>
            <person name="Meng S."/>
            <person name="Li G."/>
            <person name="Viehrig K."/>
            <person name="Ye F."/>
            <person name="Su P."/>
            <person name="Kiefer A.F."/>
            <person name="Nichols A."/>
            <person name="Cepeda A.J."/>
            <person name="Yan W."/>
            <person name="Fan B."/>
            <person name="Jiang Y."/>
            <person name="Adhikari A."/>
            <person name="Zheng C.-J."/>
            <person name="Schuster L."/>
            <person name="Cowan T.M."/>
            <person name="Smanski M.J."/>
            <person name="Chevrette M.G."/>
            <person name="De Carvalho L.P.S."/>
            <person name="Shen B."/>
        </authorList>
    </citation>
    <scope>NUCLEOTIDE SEQUENCE [LARGE SCALE GENOMIC DNA]</scope>
    <source>
        <strain evidence="2 3">NPDC048320</strain>
    </source>
</reference>
<evidence type="ECO:0000313" key="3">
    <source>
        <dbReference type="Proteomes" id="UP001604267"/>
    </source>
</evidence>